<dbReference type="GO" id="GO:0005886">
    <property type="term" value="C:plasma membrane"/>
    <property type="evidence" value="ECO:0007669"/>
    <property type="project" value="UniProtKB-SubCell"/>
</dbReference>
<dbReference type="AlphaFoldDB" id="A0A412GSN0"/>
<dbReference type="InterPro" id="IPR017850">
    <property type="entry name" value="Alkaline_phosphatase_core_sf"/>
</dbReference>
<comment type="subcellular location">
    <subcellularLocation>
        <location evidence="1">Cell membrane</location>
        <topology evidence="1">Multi-pass membrane protein</topology>
    </subcellularLocation>
</comment>
<feature type="transmembrane region" description="Helical" evidence="9">
    <location>
        <begin position="143"/>
        <end position="163"/>
    </location>
</feature>
<evidence type="ECO:0000256" key="6">
    <source>
        <dbReference type="PIRSR" id="PIRSR005091-1"/>
    </source>
</evidence>
<dbReference type="PIRSF" id="PIRSF005091">
    <property type="entry name" value="Mmb_sulf_HI1246"/>
    <property type="match status" value="1"/>
</dbReference>
<gene>
    <name evidence="11" type="ORF">DWY20_05975</name>
</gene>
<proteinExistence type="predicted"/>
<evidence type="ECO:0000256" key="2">
    <source>
        <dbReference type="ARBA" id="ARBA00022475"/>
    </source>
</evidence>
<feature type="active site" evidence="6">
    <location>
        <position position="325"/>
    </location>
</feature>
<evidence type="ECO:0000256" key="4">
    <source>
        <dbReference type="ARBA" id="ARBA00022989"/>
    </source>
</evidence>
<dbReference type="InterPro" id="IPR050448">
    <property type="entry name" value="OpgB/LTA_synthase_biosynth"/>
</dbReference>
<dbReference type="EMBL" id="QRUU01000018">
    <property type="protein sequence ID" value="RGR97789.1"/>
    <property type="molecule type" value="Genomic_DNA"/>
</dbReference>
<evidence type="ECO:0000259" key="10">
    <source>
        <dbReference type="Pfam" id="PF00884"/>
    </source>
</evidence>
<feature type="binding site" evidence="8">
    <location>
        <position position="501"/>
    </location>
    <ligand>
        <name>Mn(2+)</name>
        <dbReference type="ChEBI" id="CHEBI:29035"/>
    </ligand>
</feature>
<name>A0A412GSN0_9BACT</name>
<evidence type="ECO:0000256" key="1">
    <source>
        <dbReference type="ARBA" id="ARBA00004651"/>
    </source>
</evidence>
<evidence type="ECO:0000256" key="8">
    <source>
        <dbReference type="PIRSR" id="PIRSR005091-3"/>
    </source>
</evidence>
<evidence type="ECO:0000256" key="5">
    <source>
        <dbReference type="ARBA" id="ARBA00023136"/>
    </source>
</evidence>
<dbReference type="Gene3D" id="3.40.720.10">
    <property type="entry name" value="Alkaline Phosphatase, subunit A"/>
    <property type="match status" value="1"/>
</dbReference>
<feature type="binding site" evidence="7">
    <location>
        <position position="447"/>
    </location>
    <ligand>
        <name>substrate</name>
    </ligand>
</feature>
<dbReference type="GO" id="GO:0046872">
    <property type="term" value="F:metal ion binding"/>
    <property type="evidence" value="ECO:0007669"/>
    <property type="project" value="UniProtKB-KW"/>
</dbReference>
<feature type="transmembrane region" description="Helical" evidence="9">
    <location>
        <begin position="50"/>
        <end position="76"/>
    </location>
</feature>
<evidence type="ECO:0000313" key="11">
    <source>
        <dbReference type="EMBL" id="RGR97789.1"/>
    </source>
</evidence>
<dbReference type="Gene3D" id="3.30.1120.80">
    <property type="match status" value="1"/>
</dbReference>
<sequence>MKKELFSNVFSLIWNLFIIYVCYSLCRLTFLLENFRLFSENLTGEYALNMFGAGIIFDTTAILYSNALFILLFLLPFHWKENATFYKVVRWIFTVVNGFFLISNLVDCVYFRFSGRRTTMSVFQEFSNEGGGNLASIFMDEFISHWYLVVLAAVFCYAIYKLYRAPRNIPVYSKWQYYLIQTVTLLVAILFTVFGMRGGMTTATRPITISNANQYVDRPLDAGVVLNTPFSIFRTLGKKAFIVPDYMPESEALAVYSPVHVPADSVQFKPMNVVVIIWESFTKEFVGKLNPDLDNGTYKGYTPFIDSLLTKSLSFTYTYANGRKSIEGMPSVLSSIPSFVEPFFLTPASLNDVSSIAGELTKNKGYYSAFFHGAMNGSMGFQAFARSVGFTDYYGRTEYNEDPRYHGDDDFDGTWAIWDEEFLQYYCDKMTEFKQPFVTSVFTASSHHPFAIPACYEGKFPDGPTPLQRCIGYTDHALQLFFETASRQPWFNNTLFVITADHTSFGTYPEYMTDLGLYSVPILFYAPGMPELRGMEDKIVEQIDIMPTVLGLLGYDRPYISFGQDALQTPAAEKFSVNNVMGTNVYQFVKGDYMIQFDGEKVLKAYRYRTDRLLKDDVKDTMPQDTLRAMETQVKSFIQQYMQRMNSNNLVYRE</sequence>
<feature type="binding site" evidence="8">
    <location>
        <position position="279"/>
    </location>
    <ligand>
        <name>Mn(2+)</name>
        <dbReference type="ChEBI" id="CHEBI:29035"/>
    </ligand>
</feature>
<feature type="binding site" evidence="8">
    <location>
        <position position="502"/>
    </location>
    <ligand>
        <name>Mn(2+)</name>
        <dbReference type="ChEBI" id="CHEBI:29035"/>
    </ligand>
</feature>
<dbReference type="RefSeq" id="WP_118483834.1">
    <property type="nucleotide sequence ID" value="NZ_CAUELD010000129.1"/>
</dbReference>
<keyword evidence="7" id="KW-0464">Manganese</keyword>
<evidence type="ECO:0000256" key="7">
    <source>
        <dbReference type="PIRSR" id="PIRSR005091-2"/>
    </source>
</evidence>
<evidence type="ECO:0000256" key="9">
    <source>
        <dbReference type="SAM" id="Phobius"/>
    </source>
</evidence>
<keyword evidence="5 9" id="KW-0472">Membrane</keyword>
<feature type="transmembrane region" description="Helical" evidence="9">
    <location>
        <begin position="12"/>
        <end position="30"/>
    </location>
</feature>
<evidence type="ECO:0000313" key="12">
    <source>
        <dbReference type="Proteomes" id="UP000285864"/>
    </source>
</evidence>
<reference evidence="11 12" key="1">
    <citation type="submission" date="2018-08" db="EMBL/GenBank/DDBJ databases">
        <title>A genome reference for cultivated species of the human gut microbiota.</title>
        <authorList>
            <person name="Zou Y."/>
            <person name="Xue W."/>
            <person name="Luo G."/>
        </authorList>
    </citation>
    <scope>NUCLEOTIDE SEQUENCE [LARGE SCALE GENOMIC DNA]</scope>
    <source>
        <strain evidence="11 12">AF24-2</strain>
    </source>
</reference>
<keyword evidence="3 9" id="KW-0812">Transmembrane</keyword>
<keyword evidence="7" id="KW-0479">Metal-binding</keyword>
<dbReference type="CDD" id="cd16015">
    <property type="entry name" value="LTA_synthase"/>
    <property type="match status" value="1"/>
</dbReference>
<feature type="transmembrane region" description="Helical" evidence="9">
    <location>
        <begin position="88"/>
        <end position="113"/>
    </location>
</feature>
<dbReference type="Pfam" id="PF00884">
    <property type="entry name" value="Sulfatase"/>
    <property type="match status" value="1"/>
</dbReference>
<keyword evidence="4 9" id="KW-1133">Transmembrane helix</keyword>
<dbReference type="PANTHER" id="PTHR47371">
    <property type="entry name" value="LIPOTEICHOIC ACID SYNTHASE"/>
    <property type="match status" value="1"/>
</dbReference>
<comment type="caution">
    <text evidence="11">The sequence shown here is derived from an EMBL/GenBank/DDBJ whole genome shotgun (WGS) entry which is preliminary data.</text>
</comment>
<dbReference type="PANTHER" id="PTHR47371:SF3">
    <property type="entry name" value="PHOSPHOGLYCEROL TRANSFERASE I"/>
    <property type="match status" value="1"/>
</dbReference>
<organism evidence="11 12">
    <name type="scientific">Phocaeicola coprocola</name>
    <dbReference type="NCBI Taxonomy" id="310298"/>
    <lineage>
        <taxon>Bacteria</taxon>
        <taxon>Pseudomonadati</taxon>
        <taxon>Bacteroidota</taxon>
        <taxon>Bacteroidia</taxon>
        <taxon>Bacteroidales</taxon>
        <taxon>Bacteroidaceae</taxon>
        <taxon>Phocaeicola</taxon>
    </lineage>
</organism>
<dbReference type="InterPro" id="IPR000917">
    <property type="entry name" value="Sulfatase_N"/>
</dbReference>
<keyword evidence="12" id="KW-1185">Reference proteome</keyword>
<feature type="domain" description="Sulfatase N-terminal" evidence="10">
    <location>
        <begin position="272"/>
        <end position="555"/>
    </location>
</feature>
<dbReference type="Proteomes" id="UP000285864">
    <property type="component" value="Unassembled WGS sequence"/>
</dbReference>
<feature type="transmembrane region" description="Helical" evidence="9">
    <location>
        <begin position="175"/>
        <end position="196"/>
    </location>
</feature>
<dbReference type="InterPro" id="IPR012160">
    <property type="entry name" value="LtaS-like"/>
</dbReference>
<keyword evidence="2" id="KW-1003">Cell membrane</keyword>
<evidence type="ECO:0000256" key="3">
    <source>
        <dbReference type="ARBA" id="ARBA00022692"/>
    </source>
</evidence>
<dbReference type="SUPFAM" id="SSF53649">
    <property type="entry name" value="Alkaline phosphatase-like"/>
    <property type="match status" value="1"/>
</dbReference>
<accession>A0A412GSN0</accession>
<protein>
    <submittedName>
        <fullName evidence="11">LTA synthase family protein</fullName>
    </submittedName>
</protein>